<dbReference type="InterPro" id="IPR036291">
    <property type="entry name" value="NAD(P)-bd_dom_sf"/>
</dbReference>
<protein>
    <submittedName>
        <fullName evidence="2">SDR family oxidoreductase</fullName>
    </submittedName>
</protein>
<evidence type="ECO:0000259" key="1">
    <source>
        <dbReference type="Pfam" id="PF13460"/>
    </source>
</evidence>
<accession>A0ABN2IZ93</accession>
<dbReference type="EMBL" id="BAAALR010000075">
    <property type="protein sequence ID" value="GAA1714199.1"/>
    <property type="molecule type" value="Genomic_DNA"/>
</dbReference>
<gene>
    <name evidence="2" type="ORF">GCM10009680_64240</name>
</gene>
<comment type="caution">
    <text evidence="2">The sequence shown here is derived from an EMBL/GenBank/DDBJ whole genome shotgun (WGS) entry which is preliminary data.</text>
</comment>
<dbReference type="Gene3D" id="3.40.50.720">
    <property type="entry name" value="NAD(P)-binding Rossmann-like Domain"/>
    <property type="match status" value="1"/>
</dbReference>
<keyword evidence="3" id="KW-1185">Reference proteome</keyword>
<feature type="domain" description="NAD(P)-binding" evidence="1">
    <location>
        <begin position="36"/>
        <end position="149"/>
    </location>
</feature>
<dbReference type="Pfam" id="PF13460">
    <property type="entry name" value="NAD_binding_10"/>
    <property type="match status" value="1"/>
</dbReference>
<organism evidence="2 3">
    <name type="scientific">Streptomyces yatensis</name>
    <dbReference type="NCBI Taxonomy" id="155177"/>
    <lineage>
        <taxon>Bacteria</taxon>
        <taxon>Bacillati</taxon>
        <taxon>Actinomycetota</taxon>
        <taxon>Actinomycetes</taxon>
        <taxon>Kitasatosporales</taxon>
        <taxon>Streptomycetaceae</taxon>
        <taxon>Streptomyces</taxon>
        <taxon>Streptomyces violaceusniger group</taxon>
    </lineage>
</organism>
<dbReference type="InterPro" id="IPR016040">
    <property type="entry name" value="NAD(P)-bd_dom"/>
</dbReference>
<dbReference type="Proteomes" id="UP001499947">
    <property type="component" value="Unassembled WGS sequence"/>
</dbReference>
<dbReference type="SUPFAM" id="SSF51735">
    <property type="entry name" value="NAD(P)-binding Rossmann-fold domains"/>
    <property type="match status" value="1"/>
</dbReference>
<proteinExistence type="predicted"/>
<evidence type="ECO:0000313" key="2">
    <source>
        <dbReference type="EMBL" id="GAA1714199.1"/>
    </source>
</evidence>
<reference evidence="2 3" key="1">
    <citation type="journal article" date="2019" name="Int. J. Syst. Evol. Microbiol.">
        <title>The Global Catalogue of Microorganisms (GCM) 10K type strain sequencing project: providing services to taxonomists for standard genome sequencing and annotation.</title>
        <authorList>
            <consortium name="The Broad Institute Genomics Platform"/>
            <consortium name="The Broad Institute Genome Sequencing Center for Infectious Disease"/>
            <person name="Wu L."/>
            <person name="Ma J."/>
        </authorList>
    </citation>
    <scope>NUCLEOTIDE SEQUENCE [LARGE SCALE GENOMIC DNA]</scope>
    <source>
        <strain evidence="2 3">JCM 13244</strain>
    </source>
</reference>
<name>A0ABN2IZ93_9ACTN</name>
<dbReference type="RefSeq" id="WP_211127139.1">
    <property type="nucleotide sequence ID" value="NZ_BAAALR010000075.1"/>
</dbReference>
<sequence length="265" mass="28021">MKVVVIDDGGPLGVETAAGIREHGHEAHLVSAFSGVDVLTGEGLAEALEGCSVVVDLSGPPSLDDGVLTEESGLVIDEQAVMETLCRGAANLLAVEAAVGVRHHVSLSVVGVERLREEGYFRALHAQEELIRRSPMPYSIIRTTQLFESVGDIADAATEDWIIWLAPAQIQPVSCADVATLVAHTACFRPLLGVHEIAGPAQIPLDAFVRAVLTDAGEHRRVFIDSRSPCFGAGLKPGDLLPGADAHIAPTRYGDWLDGHAAAHR</sequence>
<evidence type="ECO:0000313" key="3">
    <source>
        <dbReference type="Proteomes" id="UP001499947"/>
    </source>
</evidence>